<protein>
    <submittedName>
        <fullName evidence="1">Uncharacterized protein</fullName>
    </submittedName>
</protein>
<name>A0AA41PVH1_9ACTN</name>
<accession>A0AA41PVH1</accession>
<dbReference type="AlphaFoldDB" id="A0AA41PVH1"/>
<evidence type="ECO:0000313" key="1">
    <source>
        <dbReference type="EMBL" id="MCF2526624.1"/>
    </source>
</evidence>
<proteinExistence type="predicted"/>
<comment type="caution">
    <text evidence="1">The sequence shown here is derived from an EMBL/GenBank/DDBJ whole genome shotgun (WGS) entry which is preliminary data.</text>
</comment>
<sequence>MGETAAYEVWHGDSLVGSLCDVSVDQPWFLGRFVPGAGWAELSPLFAAQEEARREQFPEHLSGALAAVRDLGVELRPVAGGDSIRPWMIYLTEGRASFRY</sequence>
<gene>
    <name evidence="1" type="ORF">LZ495_05225</name>
</gene>
<organism evidence="1 2">
    <name type="scientific">Yinghuangia soli</name>
    <dbReference type="NCBI Taxonomy" id="2908204"/>
    <lineage>
        <taxon>Bacteria</taxon>
        <taxon>Bacillati</taxon>
        <taxon>Actinomycetota</taxon>
        <taxon>Actinomycetes</taxon>
        <taxon>Kitasatosporales</taxon>
        <taxon>Streptomycetaceae</taxon>
        <taxon>Yinghuangia</taxon>
    </lineage>
</organism>
<keyword evidence="2" id="KW-1185">Reference proteome</keyword>
<dbReference type="EMBL" id="JAKFHA010000002">
    <property type="protein sequence ID" value="MCF2526624.1"/>
    <property type="molecule type" value="Genomic_DNA"/>
</dbReference>
<dbReference type="RefSeq" id="WP_235050729.1">
    <property type="nucleotide sequence ID" value="NZ_JAKFHA010000002.1"/>
</dbReference>
<dbReference type="Proteomes" id="UP001165378">
    <property type="component" value="Unassembled WGS sequence"/>
</dbReference>
<evidence type="ECO:0000313" key="2">
    <source>
        <dbReference type="Proteomes" id="UP001165378"/>
    </source>
</evidence>
<reference evidence="1" key="1">
    <citation type="submission" date="2022-01" db="EMBL/GenBank/DDBJ databases">
        <title>Genome-Based Taxonomic Classification of the Phylum Actinobacteria.</title>
        <authorList>
            <person name="Gao Y."/>
        </authorList>
    </citation>
    <scope>NUCLEOTIDE SEQUENCE</scope>
    <source>
        <strain evidence="1">KLBMP 8922</strain>
    </source>
</reference>